<accession>A0AAD1W4U6</accession>
<evidence type="ECO:0000313" key="2">
    <source>
        <dbReference type="Proteomes" id="UP001295444"/>
    </source>
</evidence>
<gene>
    <name evidence="1" type="ORF">PECUL_23A001174</name>
</gene>
<proteinExistence type="predicted"/>
<evidence type="ECO:0000313" key="1">
    <source>
        <dbReference type="EMBL" id="CAH2283412.1"/>
    </source>
</evidence>
<feature type="non-terminal residue" evidence="1">
    <location>
        <position position="69"/>
    </location>
</feature>
<organism evidence="1 2">
    <name type="scientific">Pelobates cultripes</name>
    <name type="common">Western spadefoot toad</name>
    <dbReference type="NCBI Taxonomy" id="61616"/>
    <lineage>
        <taxon>Eukaryota</taxon>
        <taxon>Metazoa</taxon>
        <taxon>Chordata</taxon>
        <taxon>Craniata</taxon>
        <taxon>Vertebrata</taxon>
        <taxon>Euteleostomi</taxon>
        <taxon>Amphibia</taxon>
        <taxon>Batrachia</taxon>
        <taxon>Anura</taxon>
        <taxon>Pelobatoidea</taxon>
        <taxon>Pelobatidae</taxon>
        <taxon>Pelobates</taxon>
    </lineage>
</organism>
<reference evidence="1" key="1">
    <citation type="submission" date="2022-03" db="EMBL/GenBank/DDBJ databases">
        <authorList>
            <person name="Alioto T."/>
            <person name="Alioto T."/>
            <person name="Gomez Garrido J."/>
        </authorList>
    </citation>
    <scope>NUCLEOTIDE SEQUENCE</scope>
</reference>
<feature type="non-terminal residue" evidence="1">
    <location>
        <position position="1"/>
    </location>
</feature>
<protein>
    <submittedName>
        <fullName evidence="1">Uncharacterized protein</fullName>
    </submittedName>
</protein>
<dbReference type="AlphaFoldDB" id="A0AAD1W4U6"/>
<name>A0AAD1W4U6_PELCU</name>
<dbReference type="EMBL" id="OW240915">
    <property type="protein sequence ID" value="CAH2283412.1"/>
    <property type="molecule type" value="Genomic_DNA"/>
</dbReference>
<keyword evidence="2" id="KW-1185">Reference proteome</keyword>
<dbReference type="Proteomes" id="UP001295444">
    <property type="component" value="Chromosome 04"/>
</dbReference>
<sequence length="69" mass="7441">RVSPPMSAFSSGIQFVLLSGLKMVSIPASSPIRQSLVRNTRKSAVPTCGYDRCYVTSGLYCHNVISGFT</sequence>